<organism evidence="1 2">
    <name type="scientific">Intestinibaculum porci</name>
    <dbReference type="NCBI Taxonomy" id="2487118"/>
    <lineage>
        <taxon>Bacteria</taxon>
        <taxon>Bacillati</taxon>
        <taxon>Bacillota</taxon>
        <taxon>Erysipelotrichia</taxon>
        <taxon>Erysipelotrichales</taxon>
        <taxon>Erysipelotrichaceae</taxon>
        <taxon>Intestinibaculum</taxon>
    </lineage>
</organism>
<proteinExistence type="predicted"/>
<dbReference type="KEGG" id="ebm:SG0102_19140"/>
<dbReference type="EMBL" id="AP019309">
    <property type="protein sequence ID" value="BBH26980.1"/>
    <property type="molecule type" value="Genomic_DNA"/>
</dbReference>
<dbReference type="InParanoid" id="A0A3G9J7E4"/>
<reference evidence="1 2" key="1">
    <citation type="submission" date="2018-11" db="EMBL/GenBank/DDBJ databases">
        <title>Novel Erysipelotrichaceae bacterium isolated from small intestine of a swine.</title>
        <authorList>
            <person name="Kim J.S."/>
            <person name="Choe H."/>
            <person name="Lee Y.R."/>
            <person name="Kim K.M."/>
            <person name="Park D.S."/>
        </authorList>
    </citation>
    <scope>NUCLEOTIDE SEQUENCE [LARGE SCALE GENOMIC DNA]</scope>
    <source>
        <strain evidence="1 2">SG0102</strain>
    </source>
</reference>
<sequence length="59" mass="6573">MIEFTLEISNWNFENQLTLHVFLRAGGVKGFSGLGKNGRMSCGGEPEYAEIFCEKQSNS</sequence>
<keyword evidence="2" id="KW-1185">Reference proteome</keyword>
<protein>
    <submittedName>
        <fullName evidence="1">Uncharacterized protein</fullName>
    </submittedName>
</protein>
<name>A0A3G9J7E4_9FIRM</name>
<gene>
    <name evidence="1" type="ORF">SG0102_19140</name>
</gene>
<dbReference type="Proteomes" id="UP000268059">
    <property type="component" value="Chromosome"/>
</dbReference>
<evidence type="ECO:0000313" key="2">
    <source>
        <dbReference type="Proteomes" id="UP000268059"/>
    </source>
</evidence>
<evidence type="ECO:0000313" key="1">
    <source>
        <dbReference type="EMBL" id="BBH26980.1"/>
    </source>
</evidence>
<accession>A0A3G9J7E4</accession>
<dbReference type="AlphaFoldDB" id="A0A3G9J7E4"/>